<dbReference type="PIRSF" id="PIRSF006621">
    <property type="entry name" value="Dus"/>
    <property type="match status" value="1"/>
</dbReference>
<comment type="catalytic activity">
    <reaction evidence="10">
        <text>a 5,6-dihydrouridine in tRNA + NADP(+) = a uridine in tRNA + NADPH + H(+)</text>
        <dbReference type="Rhea" id="RHEA:23624"/>
        <dbReference type="Rhea" id="RHEA-COMP:13339"/>
        <dbReference type="Rhea" id="RHEA-COMP:13887"/>
        <dbReference type="ChEBI" id="CHEBI:15378"/>
        <dbReference type="ChEBI" id="CHEBI:57783"/>
        <dbReference type="ChEBI" id="CHEBI:58349"/>
        <dbReference type="ChEBI" id="CHEBI:65315"/>
        <dbReference type="ChEBI" id="CHEBI:74443"/>
    </reaction>
</comment>
<feature type="binding site" evidence="14">
    <location>
        <begin position="225"/>
        <end position="226"/>
    </location>
    <ligand>
        <name>FMN</name>
        <dbReference type="ChEBI" id="CHEBI:58210"/>
    </ligand>
</feature>
<evidence type="ECO:0000256" key="1">
    <source>
        <dbReference type="ARBA" id="ARBA00001917"/>
    </source>
</evidence>
<dbReference type="PANTHER" id="PTHR45846:SF1">
    <property type="entry name" value="TRNA-DIHYDROURIDINE(47) SYNTHASE [NAD(P)(+)]-LIKE"/>
    <property type="match status" value="1"/>
</dbReference>
<evidence type="ECO:0000256" key="2">
    <source>
        <dbReference type="ARBA" id="ARBA00002790"/>
    </source>
</evidence>
<comment type="catalytic activity">
    <reaction evidence="11">
        <text>a 5,6-dihydrouridine in tRNA + NAD(+) = a uridine in tRNA + NADH + H(+)</text>
        <dbReference type="Rhea" id="RHEA:54452"/>
        <dbReference type="Rhea" id="RHEA-COMP:13339"/>
        <dbReference type="Rhea" id="RHEA-COMP:13887"/>
        <dbReference type="ChEBI" id="CHEBI:15378"/>
        <dbReference type="ChEBI" id="CHEBI:57540"/>
        <dbReference type="ChEBI" id="CHEBI:57945"/>
        <dbReference type="ChEBI" id="CHEBI:65315"/>
        <dbReference type="ChEBI" id="CHEBI:74443"/>
    </reaction>
</comment>
<keyword evidence="8" id="KW-0694">RNA-binding</keyword>
<evidence type="ECO:0000256" key="14">
    <source>
        <dbReference type="PIRSR" id="PIRSR006621-2"/>
    </source>
</evidence>
<dbReference type="Pfam" id="PF01207">
    <property type="entry name" value="Dus"/>
    <property type="match status" value="1"/>
</dbReference>
<dbReference type="InterPro" id="IPR024036">
    <property type="entry name" value="tRNA-dHydroUridine_Synthase_C"/>
</dbReference>
<comment type="function">
    <text evidence="2 12">Catalyzes the synthesis of 5,6-dihydrouridine (D), a modified base found in the D-loop of most tRNAs, via the reduction of the C5-C6 double bond in target uridines.</text>
</comment>
<evidence type="ECO:0000256" key="12">
    <source>
        <dbReference type="PIRNR" id="PIRNR006621"/>
    </source>
</evidence>
<dbReference type="InterPro" id="IPR004652">
    <property type="entry name" value="DusB-like"/>
</dbReference>
<evidence type="ECO:0000259" key="15">
    <source>
        <dbReference type="Pfam" id="PF01207"/>
    </source>
</evidence>
<dbReference type="InterPro" id="IPR001269">
    <property type="entry name" value="DUS_fam"/>
</dbReference>
<dbReference type="GO" id="GO:0050660">
    <property type="term" value="F:flavin adenine dinucleotide binding"/>
    <property type="evidence" value="ECO:0007669"/>
    <property type="project" value="InterPro"/>
</dbReference>
<keyword evidence="9 12" id="KW-0560">Oxidoreductase</keyword>
<protein>
    <recommendedName>
        <fullName evidence="12">tRNA-dihydrouridine synthase</fullName>
        <ecNumber evidence="12">1.3.1.-</ecNumber>
    </recommendedName>
</protein>
<dbReference type="PROSITE" id="PS01136">
    <property type="entry name" value="UPF0034"/>
    <property type="match status" value="1"/>
</dbReference>
<feature type="domain" description="DUS-like FMN-binding" evidence="15">
    <location>
        <begin position="14"/>
        <end position="313"/>
    </location>
</feature>
<keyword evidence="17" id="KW-1185">Reference proteome</keyword>
<feature type="binding site" evidence="14">
    <location>
        <position position="170"/>
    </location>
    <ligand>
        <name>FMN</name>
        <dbReference type="ChEBI" id="CHEBI:58210"/>
    </ligand>
</feature>
<dbReference type="AlphaFoldDB" id="A0A017RTF3"/>
<evidence type="ECO:0000256" key="10">
    <source>
        <dbReference type="ARBA" id="ARBA00048205"/>
    </source>
</evidence>
<gene>
    <name evidence="16" type="ORF">Q428_10635</name>
</gene>
<evidence type="ECO:0000313" key="17">
    <source>
        <dbReference type="Proteomes" id="UP000019681"/>
    </source>
</evidence>
<evidence type="ECO:0000256" key="4">
    <source>
        <dbReference type="ARBA" id="ARBA00022630"/>
    </source>
</evidence>
<keyword evidence="6 12" id="KW-0819">tRNA processing</keyword>
<feature type="binding site" evidence="14">
    <location>
        <begin position="16"/>
        <end position="18"/>
    </location>
    <ligand>
        <name>FMN</name>
        <dbReference type="ChEBI" id="CHEBI:58210"/>
    </ligand>
</feature>
<dbReference type="InterPro" id="IPR018517">
    <property type="entry name" value="tRNA_hU_synthase_CS"/>
</dbReference>
<evidence type="ECO:0000256" key="5">
    <source>
        <dbReference type="ARBA" id="ARBA00022643"/>
    </source>
</evidence>
<feature type="binding site" evidence="14">
    <location>
        <position position="70"/>
    </location>
    <ligand>
        <name>FMN</name>
        <dbReference type="ChEBI" id="CHEBI:58210"/>
    </ligand>
</feature>
<comment type="similarity">
    <text evidence="12">Belongs to the dus family.</text>
</comment>
<evidence type="ECO:0000256" key="11">
    <source>
        <dbReference type="ARBA" id="ARBA00048802"/>
    </source>
</evidence>
<evidence type="ECO:0000256" key="7">
    <source>
        <dbReference type="ARBA" id="ARBA00022857"/>
    </source>
</evidence>
<dbReference type="OrthoDB" id="9764501at2"/>
<evidence type="ECO:0000256" key="13">
    <source>
        <dbReference type="PIRSR" id="PIRSR006621-1"/>
    </source>
</evidence>
<reference evidence="16 17" key="1">
    <citation type="journal article" date="2014" name="Genome Announc.">
        <title>Draft Genome Sequence of Fervidicella metallireducens Strain AeBT, an Iron-Reducing Thermoanaerobe from the Great Artesian Basin.</title>
        <authorList>
            <person name="Patel B.K."/>
        </authorList>
    </citation>
    <scope>NUCLEOTIDE SEQUENCE [LARGE SCALE GENOMIC DNA]</scope>
    <source>
        <strain evidence="16 17">AeB</strain>
    </source>
</reference>
<keyword evidence="14" id="KW-0547">Nucleotide-binding</keyword>
<dbReference type="SUPFAM" id="SSF51395">
    <property type="entry name" value="FMN-linked oxidoreductases"/>
    <property type="match status" value="1"/>
</dbReference>
<dbReference type="PANTHER" id="PTHR45846">
    <property type="entry name" value="TRNA-DIHYDROURIDINE(47) SYNTHASE [NAD(P)(+)]-LIKE"/>
    <property type="match status" value="1"/>
</dbReference>
<keyword evidence="4 12" id="KW-0285">Flavoprotein</keyword>
<dbReference type="InterPro" id="IPR035587">
    <property type="entry name" value="DUS-like_FMN-bd"/>
</dbReference>
<dbReference type="GO" id="GO:0000049">
    <property type="term" value="F:tRNA binding"/>
    <property type="evidence" value="ECO:0007669"/>
    <property type="project" value="UniProtKB-KW"/>
</dbReference>
<evidence type="ECO:0000256" key="8">
    <source>
        <dbReference type="ARBA" id="ARBA00022884"/>
    </source>
</evidence>
<feature type="binding site" evidence="14">
    <location>
        <position position="140"/>
    </location>
    <ligand>
        <name>FMN</name>
        <dbReference type="ChEBI" id="CHEBI:58210"/>
    </ligand>
</feature>
<name>A0A017RTF3_9CLOT</name>
<keyword evidence="3" id="KW-0820">tRNA-binding</keyword>
<comment type="caution">
    <text evidence="16">The sequence shown here is derived from an EMBL/GenBank/DDBJ whole genome shotgun (WGS) entry which is preliminary data.</text>
</comment>
<dbReference type="EMBL" id="AZQP01000033">
    <property type="protein sequence ID" value="EYE87942.1"/>
    <property type="molecule type" value="Genomic_DNA"/>
</dbReference>
<accession>A0A017RTF3</accession>
<dbReference type="STRING" id="1403537.Q428_10635"/>
<dbReference type="EC" id="1.3.1.-" evidence="12"/>
<organism evidence="16 17">
    <name type="scientific">Fervidicella metallireducens AeB</name>
    <dbReference type="NCBI Taxonomy" id="1403537"/>
    <lineage>
        <taxon>Bacteria</taxon>
        <taxon>Bacillati</taxon>
        <taxon>Bacillota</taxon>
        <taxon>Clostridia</taxon>
        <taxon>Eubacteriales</taxon>
        <taxon>Clostridiaceae</taxon>
        <taxon>Fervidicella</taxon>
    </lineage>
</organism>
<sequence>MYIGQFKPQNKVFLAPMAGVTDKAFRIICKEYDAGLVYTEMVSSKGLFYGSKNTEVLLDIDDKEAPSAVQIFGSEPEIMGNMAEVISQSQKVALIDINMGCPAPKIIKNGEGSALMKDIKRAENIIKSVVSKSKKPVTVKIRKGWDENSVNAVEFAKMIENAGAAALTIHGRTRAQMYEGKADWNIIKEVKRAVKIPVIGNGDVVDPYTAKELFDFTGCDAIMIGRGAFGNPWIFRNTNHYLNTGEVPMEPTAEEKIDMALRHLNLAIEFKGYKGMIEMRKHIAWYLKGLKGAAAVRDAVNKMTDADEIRNMLLEYKGELMH</sequence>
<dbReference type="RefSeq" id="WP_035380596.1">
    <property type="nucleotide sequence ID" value="NZ_AZQP01000033.1"/>
</dbReference>
<comment type="cofactor">
    <cofactor evidence="1 12 14">
        <name>FMN</name>
        <dbReference type="ChEBI" id="CHEBI:58210"/>
    </cofactor>
</comment>
<evidence type="ECO:0000256" key="9">
    <source>
        <dbReference type="ARBA" id="ARBA00023002"/>
    </source>
</evidence>
<proteinExistence type="inferred from homology"/>
<dbReference type="NCBIfam" id="TIGR00737">
    <property type="entry name" value="nifR3_yhdG"/>
    <property type="match status" value="1"/>
</dbReference>
<dbReference type="InterPro" id="IPR013785">
    <property type="entry name" value="Aldolase_TIM"/>
</dbReference>
<dbReference type="CDD" id="cd02801">
    <property type="entry name" value="DUS_like_FMN"/>
    <property type="match status" value="1"/>
</dbReference>
<evidence type="ECO:0000313" key="16">
    <source>
        <dbReference type="EMBL" id="EYE87942.1"/>
    </source>
</evidence>
<dbReference type="Gene3D" id="1.10.1200.80">
    <property type="entry name" value="Putative flavin oxidoreducatase, domain 2"/>
    <property type="match status" value="1"/>
</dbReference>
<keyword evidence="7" id="KW-0521">NADP</keyword>
<feature type="active site" description="Proton donor" evidence="13">
    <location>
        <position position="101"/>
    </location>
</feature>
<dbReference type="Proteomes" id="UP000019681">
    <property type="component" value="Unassembled WGS sequence"/>
</dbReference>
<evidence type="ECO:0000256" key="6">
    <source>
        <dbReference type="ARBA" id="ARBA00022694"/>
    </source>
</evidence>
<dbReference type="Gene3D" id="3.20.20.70">
    <property type="entry name" value="Aldolase class I"/>
    <property type="match status" value="1"/>
</dbReference>
<keyword evidence="5 12" id="KW-0288">FMN</keyword>
<evidence type="ECO:0000256" key="3">
    <source>
        <dbReference type="ARBA" id="ARBA00022555"/>
    </source>
</evidence>
<dbReference type="GO" id="GO:0017150">
    <property type="term" value="F:tRNA dihydrouridine synthase activity"/>
    <property type="evidence" value="ECO:0007669"/>
    <property type="project" value="InterPro"/>
</dbReference>